<dbReference type="InterPro" id="IPR036388">
    <property type="entry name" value="WH-like_DNA-bd_sf"/>
</dbReference>
<evidence type="ECO:0000256" key="3">
    <source>
        <dbReference type="SAM" id="MobiDB-lite"/>
    </source>
</evidence>
<organism evidence="5 6">
    <name type="scientific">Lupinus angustifolius</name>
    <name type="common">Narrow-leaved blue lupine</name>
    <dbReference type="NCBI Taxonomy" id="3871"/>
    <lineage>
        <taxon>Eukaryota</taxon>
        <taxon>Viridiplantae</taxon>
        <taxon>Streptophyta</taxon>
        <taxon>Embryophyta</taxon>
        <taxon>Tracheophyta</taxon>
        <taxon>Spermatophyta</taxon>
        <taxon>Magnoliopsida</taxon>
        <taxon>eudicotyledons</taxon>
        <taxon>Gunneridae</taxon>
        <taxon>Pentapetalae</taxon>
        <taxon>rosids</taxon>
        <taxon>fabids</taxon>
        <taxon>Fabales</taxon>
        <taxon>Fabaceae</taxon>
        <taxon>Papilionoideae</taxon>
        <taxon>50 kb inversion clade</taxon>
        <taxon>genistoids sensu lato</taxon>
        <taxon>core genistoids</taxon>
        <taxon>Genisteae</taxon>
        <taxon>Lupinus</taxon>
    </lineage>
</organism>
<dbReference type="Proteomes" id="UP000188354">
    <property type="component" value="Chromosome LG08"/>
</dbReference>
<feature type="region of interest" description="Disordered" evidence="3">
    <location>
        <begin position="1"/>
        <end position="120"/>
    </location>
</feature>
<dbReference type="Gramene" id="OIW06297">
    <property type="protein sequence ID" value="OIW06297"/>
    <property type="gene ID" value="TanjilG_17671"/>
</dbReference>
<gene>
    <name evidence="5" type="ORF">TanjilG_17671</name>
</gene>
<feature type="compositionally biased region" description="Polar residues" evidence="3">
    <location>
        <begin position="1"/>
        <end position="15"/>
    </location>
</feature>
<dbReference type="KEGG" id="lang:109354908"/>
<protein>
    <recommendedName>
        <fullName evidence="4">HTH La-type RNA-binding domain-containing protein</fullName>
    </recommendedName>
</protein>
<evidence type="ECO:0000313" key="5">
    <source>
        <dbReference type="EMBL" id="OIW06297.1"/>
    </source>
</evidence>
<dbReference type="InterPro" id="IPR036390">
    <property type="entry name" value="WH_DNA-bd_sf"/>
</dbReference>
<feature type="compositionally biased region" description="Pro residues" evidence="3">
    <location>
        <begin position="317"/>
        <end position="331"/>
    </location>
</feature>
<evidence type="ECO:0000259" key="4">
    <source>
        <dbReference type="PROSITE" id="PS50961"/>
    </source>
</evidence>
<dbReference type="InterPro" id="IPR045180">
    <property type="entry name" value="La_dom_prot"/>
</dbReference>
<dbReference type="Gene3D" id="1.10.10.10">
    <property type="entry name" value="Winged helix-like DNA-binding domain superfamily/Winged helix DNA-binding domain"/>
    <property type="match status" value="1"/>
</dbReference>
<feature type="compositionally biased region" description="Polar residues" evidence="3">
    <location>
        <begin position="479"/>
        <end position="489"/>
    </location>
</feature>
<dbReference type="PANTHER" id="PTHR22792">
    <property type="entry name" value="LUPUS LA PROTEIN-RELATED"/>
    <property type="match status" value="1"/>
</dbReference>
<accession>A0A1J7HV57</accession>
<dbReference type="OrthoDB" id="340227at2759"/>
<feature type="compositionally biased region" description="Polar residues" evidence="3">
    <location>
        <begin position="81"/>
        <end position="95"/>
    </location>
</feature>
<dbReference type="Pfam" id="PF05383">
    <property type="entry name" value="La"/>
    <property type="match status" value="1"/>
</dbReference>
<dbReference type="AlphaFoldDB" id="A0A1J7HV57"/>
<feature type="compositionally biased region" description="Polar residues" evidence="3">
    <location>
        <begin position="25"/>
        <end position="41"/>
    </location>
</feature>
<feature type="compositionally biased region" description="Pro residues" evidence="3">
    <location>
        <begin position="220"/>
        <end position="230"/>
    </location>
</feature>
<dbReference type="PANTHER" id="PTHR22792:SF155">
    <property type="entry name" value="LA-RELATED PROTEIN 1C-LIKE"/>
    <property type="match status" value="1"/>
</dbReference>
<feature type="compositionally biased region" description="Pro residues" evidence="3">
    <location>
        <begin position="57"/>
        <end position="66"/>
    </location>
</feature>
<keyword evidence="6" id="KW-1185">Reference proteome</keyword>
<dbReference type="OMA" id="ERWEIWL"/>
<keyword evidence="1 2" id="KW-0694">RNA-binding</keyword>
<dbReference type="InterPro" id="IPR006630">
    <property type="entry name" value="La_HTH"/>
</dbReference>
<feature type="domain" description="HTH La-type RNA-binding" evidence="4">
    <location>
        <begin position="382"/>
        <end position="471"/>
    </location>
</feature>
<dbReference type="STRING" id="3871.A0A1J7HV57"/>
<feature type="region of interest" description="Disordered" evidence="3">
    <location>
        <begin position="136"/>
        <end position="334"/>
    </location>
</feature>
<feature type="compositionally biased region" description="Polar residues" evidence="3">
    <location>
        <begin position="138"/>
        <end position="154"/>
    </location>
</feature>
<evidence type="ECO:0000313" key="6">
    <source>
        <dbReference type="Proteomes" id="UP000188354"/>
    </source>
</evidence>
<dbReference type="GO" id="GO:0003723">
    <property type="term" value="F:RNA binding"/>
    <property type="evidence" value="ECO:0007669"/>
    <property type="project" value="UniProtKB-UniRule"/>
</dbReference>
<dbReference type="CDD" id="cd07323">
    <property type="entry name" value="LAM"/>
    <property type="match status" value="1"/>
</dbReference>
<evidence type="ECO:0000256" key="1">
    <source>
        <dbReference type="ARBA" id="ARBA00022884"/>
    </source>
</evidence>
<name>A0A1J7HV57_LUPAN</name>
<feature type="compositionally biased region" description="Polar residues" evidence="3">
    <location>
        <begin position="161"/>
        <end position="197"/>
    </location>
</feature>
<dbReference type="EMBL" id="CM007368">
    <property type="protein sequence ID" value="OIW06297.1"/>
    <property type="molecule type" value="Genomic_DNA"/>
</dbReference>
<proteinExistence type="predicted"/>
<evidence type="ECO:0000256" key="2">
    <source>
        <dbReference type="PROSITE-ProRule" id="PRU00332"/>
    </source>
</evidence>
<dbReference type="SMART" id="SM00715">
    <property type="entry name" value="LA"/>
    <property type="match status" value="1"/>
</dbReference>
<feature type="region of interest" description="Disordered" evidence="3">
    <location>
        <begin position="476"/>
        <end position="517"/>
    </location>
</feature>
<reference evidence="5 6" key="1">
    <citation type="journal article" date="2017" name="Plant Biotechnol. J.">
        <title>A comprehensive draft genome sequence for lupin (Lupinus angustifolius), an emerging health food: insights into plant-microbe interactions and legume evolution.</title>
        <authorList>
            <person name="Hane J.K."/>
            <person name="Ming Y."/>
            <person name="Kamphuis L.G."/>
            <person name="Nelson M.N."/>
            <person name="Garg G."/>
            <person name="Atkins C.A."/>
            <person name="Bayer P.E."/>
            <person name="Bravo A."/>
            <person name="Bringans S."/>
            <person name="Cannon S."/>
            <person name="Edwards D."/>
            <person name="Foley R."/>
            <person name="Gao L.L."/>
            <person name="Harrison M.J."/>
            <person name="Huang W."/>
            <person name="Hurgobin B."/>
            <person name="Li S."/>
            <person name="Liu C.W."/>
            <person name="McGrath A."/>
            <person name="Morahan G."/>
            <person name="Murray J."/>
            <person name="Weller J."/>
            <person name="Jian J."/>
            <person name="Singh K.B."/>
        </authorList>
    </citation>
    <scope>NUCLEOTIDE SEQUENCE [LARGE SCALE GENOMIC DNA]</scope>
    <source>
        <strain evidence="6">cv. Tanjil</strain>
        <tissue evidence="5">Whole plant</tissue>
    </source>
</reference>
<dbReference type="SUPFAM" id="SSF46785">
    <property type="entry name" value="Winged helix' DNA-binding domain"/>
    <property type="match status" value="1"/>
</dbReference>
<sequence length="517" mass="55550">MVTAPDSSSNHHSPTSAPPFPAVSGDSNSPKFPPKTLTSPWAQVVRGGDGESTTPVPQSPPLPPPTSSLSSSSSSIAPDQLMSSDSVENSNSNTVAADGDGSEGNVGRDKKSAWKKPSNGVVFEASLVMGDESWPALSESTKISGKLQPDSSSLKVAAEGSSLSSSQAPVTSHSPQKQASSNAKPNSATNYNMPNRQRSVKRGGDSNIGSGPALSSFSNPSPPPLPPSFPLYPVRPGGYGIPDHSPRDHYRNNNWDTRPPAGGFVPTVNEHQGSSRRGNFGPHLRGDGSYHNNYGSRRDQGRGNFANARDAHVHQPRMPPPRGMLRHPPPNSAGFVGPQPIGGLYTNPFGFPEFSYFPTPLFDHFKGRPFFTHGPPSAMFFPAEESPLTNMIVNQIDYYFSEANLVKDDFLKGNMDEQGWVPVTLIADFPRVKSLTDNIQVILDSMRTSTVVEVQGDKLRRHNEWKKWVPSAKLEAESGSLSPGGSRNNDVAHDFQTMTLNEATTKEEGPTESSNQS</sequence>
<dbReference type="PROSITE" id="PS50961">
    <property type="entry name" value="HTH_LA"/>
    <property type="match status" value="1"/>
</dbReference>